<comment type="caution">
    <text evidence="3">The sequence shown here is derived from an EMBL/GenBank/DDBJ whole genome shotgun (WGS) entry which is preliminary data.</text>
</comment>
<evidence type="ECO:0000256" key="1">
    <source>
        <dbReference type="ARBA" id="ARBA00006484"/>
    </source>
</evidence>
<protein>
    <submittedName>
        <fullName evidence="3">Glucose 1-dehydrogenase</fullName>
        <ecNumber evidence="3">1.1.1.47</ecNumber>
    </submittedName>
</protein>
<dbReference type="PANTHER" id="PTHR43639:SF1">
    <property type="entry name" value="SHORT-CHAIN DEHYDROGENASE_REDUCTASE FAMILY PROTEIN"/>
    <property type="match status" value="1"/>
</dbReference>
<dbReference type="Pfam" id="PF13561">
    <property type="entry name" value="adh_short_C2"/>
    <property type="match status" value="1"/>
</dbReference>
<proteinExistence type="inferred from homology"/>
<dbReference type="InterPro" id="IPR036291">
    <property type="entry name" value="NAD(P)-bd_dom_sf"/>
</dbReference>
<dbReference type="EMBL" id="VGLS01000488">
    <property type="protein sequence ID" value="MBM3225126.1"/>
    <property type="molecule type" value="Genomic_DNA"/>
</dbReference>
<dbReference type="GO" id="GO:0047936">
    <property type="term" value="F:glucose 1-dehydrogenase [NAD(P)+] activity"/>
    <property type="evidence" value="ECO:0007669"/>
    <property type="project" value="UniProtKB-EC"/>
</dbReference>
<dbReference type="NCBIfam" id="NF005559">
    <property type="entry name" value="PRK07231.1"/>
    <property type="match status" value="1"/>
</dbReference>
<gene>
    <name evidence="3" type="ORF">FJZ47_15175</name>
</gene>
<dbReference type="Proteomes" id="UP000712673">
    <property type="component" value="Unassembled WGS sequence"/>
</dbReference>
<sequence>MQCAGKIALVTGSSRGIGRAIALRLARDGADVVIHYRRQIVAAEETAAAVQALGRRVLVVQADLGAPMAVQHMLGQVRETFGRLDIFVANAAATAFKPLLEQQQHHLDKTFAITVDAFVTAVREVVPLMQGRRGTIVTVSGIDARRYIPLHGALAAAKGALEVLTTYLACELAPLGIRVNGVNPGFVDTDSARVFGDQVYRLLAQNIVTYTPMRRVGTPTDIANVVAFLCSDDAAWICGQTLTVDGGLSLTSPFDISHLLKQQE</sequence>
<keyword evidence="2 3" id="KW-0560">Oxidoreductase</keyword>
<organism evidence="3 4">
    <name type="scientific">Tectimicrobiota bacterium</name>
    <dbReference type="NCBI Taxonomy" id="2528274"/>
    <lineage>
        <taxon>Bacteria</taxon>
        <taxon>Pseudomonadati</taxon>
        <taxon>Nitrospinota/Tectimicrobiota group</taxon>
        <taxon>Candidatus Tectimicrobiota</taxon>
    </lineage>
</organism>
<evidence type="ECO:0000313" key="4">
    <source>
        <dbReference type="Proteomes" id="UP000712673"/>
    </source>
</evidence>
<dbReference type="InterPro" id="IPR002347">
    <property type="entry name" value="SDR_fam"/>
</dbReference>
<dbReference type="EC" id="1.1.1.47" evidence="3"/>
<evidence type="ECO:0000313" key="3">
    <source>
        <dbReference type="EMBL" id="MBM3225126.1"/>
    </source>
</evidence>
<name>A0A937W1I5_UNCTE</name>
<evidence type="ECO:0000256" key="2">
    <source>
        <dbReference type="ARBA" id="ARBA00023002"/>
    </source>
</evidence>
<comment type="similarity">
    <text evidence="1">Belongs to the short-chain dehydrogenases/reductases (SDR) family.</text>
</comment>
<dbReference type="SUPFAM" id="SSF51735">
    <property type="entry name" value="NAD(P)-binding Rossmann-fold domains"/>
    <property type="match status" value="1"/>
</dbReference>
<dbReference type="PANTHER" id="PTHR43639">
    <property type="entry name" value="OXIDOREDUCTASE, SHORT-CHAIN DEHYDROGENASE/REDUCTASE FAMILY (AFU_ORTHOLOGUE AFUA_5G02870)"/>
    <property type="match status" value="1"/>
</dbReference>
<dbReference type="PRINTS" id="PR00081">
    <property type="entry name" value="GDHRDH"/>
</dbReference>
<dbReference type="FunFam" id="3.40.50.720:FF:000084">
    <property type="entry name" value="Short-chain dehydrogenase reductase"/>
    <property type="match status" value="1"/>
</dbReference>
<dbReference type="AlphaFoldDB" id="A0A937W1I5"/>
<reference evidence="3" key="1">
    <citation type="submission" date="2019-03" db="EMBL/GenBank/DDBJ databases">
        <title>Lake Tanganyika Metagenome-Assembled Genomes (MAGs).</title>
        <authorList>
            <person name="Tran P."/>
        </authorList>
    </citation>
    <scope>NUCLEOTIDE SEQUENCE</scope>
    <source>
        <strain evidence="3">K_DeepCast_65m_m2_066</strain>
    </source>
</reference>
<accession>A0A937W1I5</accession>
<dbReference type="Gene3D" id="3.40.50.720">
    <property type="entry name" value="NAD(P)-binding Rossmann-like Domain"/>
    <property type="match status" value="1"/>
</dbReference>